<feature type="compositionally biased region" description="Low complexity" evidence="1">
    <location>
        <begin position="139"/>
        <end position="156"/>
    </location>
</feature>
<evidence type="ECO:0000313" key="2">
    <source>
        <dbReference type="EMBL" id="TFK36349.1"/>
    </source>
</evidence>
<accession>A0A5C3LT21</accession>
<feature type="compositionally biased region" description="Polar residues" evidence="1">
    <location>
        <begin position="64"/>
        <end position="76"/>
    </location>
</feature>
<proteinExistence type="predicted"/>
<sequence>MFCNQSASSGAASNLHLLHYPAATRNTGAASPAIPGMVAGGMGMAHNISPYSDPAYHNRAGSPVSIQEQRVLQVTNPQPPSPANESFQFGGGAASSSMSYPPAPQPEPQRDGKGRPISIAGQKMPIVHTDGGRFQEQFSSPSSPLSSPPAQAGPSTAPAPPAYAA</sequence>
<gene>
    <name evidence="2" type="ORF">BDQ12DRAFT_248110</name>
</gene>
<dbReference type="OrthoDB" id="3263215at2759"/>
<keyword evidence="3" id="KW-1185">Reference proteome</keyword>
<dbReference type="Proteomes" id="UP000308652">
    <property type="component" value="Unassembled WGS sequence"/>
</dbReference>
<dbReference type="EMBL" id="ML213614">
    <property type="protein sequence ID" value="TFK36349.1"/>
    <property type="molecule type" value="Genomic_DNA"/>
</dbReference>
<dbReference type="STRING" id="68775.A0A5C3LT21"/>
<protein>
    <submittedName>
        <fullName evidence="2">Uncharacterized protein</fullName>
    </submittedName>
</protein>
<reference evidence="2 3" key="1">
    <citation type="journal article" date="2019" name="Nat. Ecol. Evol.">
        <title>Megaphylogeny resolves global patterns of mushroom evolution.</title>
        <authorList>
            <person name="Varga T."/>
            <person name="Krizsan K."/>
            <person name="Foldi C."/>
            <person name="Dima B."/>
            <person name="Sanchez-Garcia M."/>
            <person name="Sanchez-Ramirez S."/>
            <person name="Szollosi G.J."/>
            <person name="Szarkandi J.G."/>
            <person name="Papp V."/>
            <person name="Albert L."/>
            <person name="Andreopoulos W."/>
            <person name="Angelini C."/>
            <person name="Antonin V."/>
            <person name="Barry K.W."/>
            <person name="Bougher N.L."/>
            <person name="Buchanan P."/>
            <person name="Buyck B."/>
            <person name="Bense V."/>
            <person name="Catcheside P."/>
            <person name="Chovatia M."/>
            <person name="Cooper J."/>
            <person name="Damon W."/>
            <person name="Desjardin D."/>
            <person name="Finy P."/>
            <person name="Geml J."/>
            <person name="Haridas S."/>
            <person name="Hughes K."/>
            <person name="Justo A."/>
            <person name="Karasinski D."/>
            <person name="Kautmanova I."/>
            <person name="Kiss B."/>
            <person name="Kocsube S."/>
            <person name="Kotiranta H."/>
            <person name="LaButti K.M."/>
            <person name="Lechner B.E."/>
            <person name="Liimatainen K."/>
            <person name="Lipzen A."/>
            <person name="Lukacs Z."/>
            <person name="Mihaltcheva S."/>
            <person name="Morgado L.N."/>
            <person name="Niskanen T."/>
            <person name="Noordeloos M.E."/>
            <person name="Ohm R.A."/>
            <person name="Ortiz-Santana B."/>
            <person name="Ovrebo C."/>
            <person name="Racz N."/>
            <person name="Riley R."/>
            <person name="Savchenko A."/>
            <person name="Shiryaev A."/>
            <person name="Soop K."/>
            <person name="Spirin V."/>
            <person name="Szebenyi C."/>
            <person name="Tomsovsky M."/>
            <person name="Tulloss R.E."/>
            <person name="Uehling J."/>
            <person name="Grigoriev I.V."/>
            <person name="Vagvolgyi C."/>
            <person name="Papp T."/>
            <person name="Martin F.M."/>
            <person name="Miettinen O."/>
            <person name="Hibbett D.S."/>
            <person name="Nagy L.G."/>
        </authorList>
    </citation>
    <scope>NUCLEOTIDE SEQUENCE [LARGE SCALE GENOMIC DNA]</scope>
    <source>
        <strain evidence="2 3">CBS 166.37</strain>
    </source>
</reference>
<evidence type="ECO:0000256" key="1">
    <source>
        <dbReference type="SAM" id="MobiDB-lite"/>
    </source>
</evidence>
<feature type="region of interest" description="Disordered" evidence="1">
    <location>
        <begin position="53"/>
        <end position="165"/>
    </location>
</feature>
<evidence type="ECO:0000313" key="3">
    <source>
        <dbReference type="Proteomes" id="UP000308652"/>
    </source>
</evidence>
<dbReference type="AlphaFoldDB" id="A0A5C3LT21"/>
<organism evidence="2 3">
    <name type="scientific">Crucibulum laeve</name>
    <dbReference type="NCBI Taxonomy" id="68775"/>
    <lineage>
        <taxon>Eukaryota</taxon>
        <taxon>Fungi</taxon>
        <taxon>Dikarya</taxon>
        <taxon>Basidiomycota</taxon>
        <taxon>Agaricomycotina</taxon>
        <taxon>Agaricomycetes</taxon>
        <taxon>Agaricomycetidae</taxon>
        <taxon>Agaricales</taxon>
        <taxon>Agaricineae</taxon>
        <taxon>Nidulariaceae</taxon>
        <taxon>Crucibulum</taxon>
    </lineage>
</organism>
<name>A0A5C3LT21_9AGAR</name>